<dbReference type="Proteomes" id="UP000262072">
    <property type="component" value="Unassembled WGS sequence"/>
</dbReference>
<sequence length="104" mass="11240">MKKSLKVFKFSLLTALVLGTVIPGTTASASESNNEGQTPLWVIENETNPAYDIKQPLIDTLSENVVIEYTDEGAIVTVYEDNGHISKSNSISLASTAVYSWVAC</sequence>
<organism evidence="2 3">
    <name type="scientific">Trichococcus shcherbakoviae</name>
    <dbReference type="NCBI Taxonomy" id="2094020"/>
    <lineage>
        <taxon>Bacteria</taxon>
        <taxon>Bacillati</taxon>
        <taxon>Bacillota</taxon>
        <taxon>Bacilli</taxon>
        <taxon>Lactobacillales</taxon>
        <taxon>Carnobacteriaceae</taxon>
        <taxon>Trichococcus</taxon>
    </lineage>
</organism>
<feature type="chain" id="PRO_5016665198" evidence="1">
    <location>
        <begin position="30"/>
        <end position="104"/>
    </location>
</feature>
<dbReference type="EMBL" id="UNRR01000041">
    <property type="protein sequence ID" value="SYZ79844.1"/>
    <property type="molecule type" value="Genomic_DNA"/>
</dbReference>
<protein>
    <submittedName>
        <fullName evidence="2">Uncharacterized protein</fullName>
    </submittedName>
</protein>
<accession>A0A383TJK4</accession>
<evidence type="ECO:0000256" key="1">
    <source>
        <dbReference type="SAM" id="SignalP"/>
    </source>
</evidence>
<evidence type="ECO:0000313" key="3">
    <source>
        <dbReference type="Proteomes" id="UP000262072"/>
    </source>
</evidence>
<dbReference type="AlphaFoldDB" id="A0A383TJK4"/>
<proteinExistence type="predicted"/>
<reference evidence="3" key="1">
    <citation type="submission" date="2018-05" db="EMBL/GenBank/DDBJ databases">
        <authorList>
            <person name="Strepis N."/>
        </authorList>
    </citation>
    <scope>NUCLEOTIDE SEQUENCE [LARGE SCALE GENOMIC DNA]</scope>
</reference>
<gene>
    <name evidence="2" type="ORF">TART1_2720</name>
</gene>
<feature type="signal peptide" evidence="1">
    <location>
        <begin position="1"/>
        <end position="29"/>
    </location>
</feature>
<keyword evidence="1" id="KW-0732">Signal</keyword>
<name>A0A383TJK4_9LACT</name>
<evidence type="ECO:0000313" key="2">
    <source>
        <dbReference type="EMBL" id="SYZ79844.1"/>
    </source>
</evidence>
<dbReference type="RefSeq" id="WP_233436867.1">
    <property type="nucleotide sequence ID" value="NZ_UNRR01000041.1"/>
</dbReference>